<evidence type="ECO:0000313" key="1">
    <source>
        <dbReference type="EMBL" id="KAJ7221345.1"/>
    </source>
</evidence>
<accession>A0AAD6VSD2</accession>
<keyword evidence="2" id="KW-1185">Reference proteome</keyword>
<name>A0AAD6VSD2_9AGAR</name>
<organism evidence="1 2">
    <name type="scientific">Mycena pura</name>
    <dbReference type="NCBI Taxonomy" id="153505"/>
    <lineage>
        <taxon>Eukaryota</taxon>
        <taxon>Fungi</taxon>
        <taxon>Dikarya</taxon>
        <taxon>Basidiomycota</taxon>
        <taxon>Agaricomycotina</taxon>
        <taxon>Agaricomycetes</taxon>
        <taxon>Agaricomycetidae</taxon>
        <taxon>Agaricales</taxon>
        <taxon>Marasmiineae</taxon>
        <taxon>Mycenaceae</taxon>
        <taxon>Mycena</taxon>
    </lineage>
</organism>
<comment type="caution">
    <text evidence="1">The sequence shown here is derived from an EMBL/GenBank/DDBJ whole genome shotgun (WGS) entry which is preliminary data.</text>
</comment>
<dbReference type="Proteomes" id="UP001219525">
    <property type="component" value="Unassembled WGS sequence"/>
</dbReference>
<sequence length="239" mass="25975">MPHARRSSRRTPNFEHDGVRPDTVLLGKALSGGDMRAPPSCKRRCSLPPCAGVLVNEGLAARALALGEVFRAGLWYRFPHHTTRVLGTQDSARPPAWVRVVCGLGPCRLLPAASHPGACMLPAARAPKIYRRPLPAAFCLFPAARLTQSASCAHCPRPAARLALPVSTGARHLLDAPRALPKARRLPAARCSLLSLHAARYARIHCPSYIAHHPPPTTRSLPIHHMLIALHPPHALRLW</sequence>
<gene>
    <name evidence="1" type="ORF">GGX14DRAFT_669407</name>
</gene>
<proteinExistence type="predicted"/>
<reference evidence="1" key="1">
    <citation type="submission" date="2023-03" db="EMBL/GenBank/DDBJ databases">
        <title>Massive genome expansion in bonnet fungi (Mycena s.s.) driven by repeated elements and novel gene families across ecological guilds.</title>
        <authorList>
            <consortium name="Lawrence Berkeley National Laboratory"/>
            <person name="Harder C.B."/>
            <person name="Miyauchi S."/>
            <person name="Viragh M."/>
            <person name="Kuo A."/>
            <person name="Thoen E."/>
            <person name="Andreopoulos B."/>
            <person name="Lu D."/>
            <person name="Skrede I."/>
            <person name="Drula E."/>
            <person name="Henrissat B."/>
            <person name="Morin E."/>
            <person name="Kohler A."/>
            <person name="Barry K."/>
            <person name="LaButti K."/>
            <person name="Morin E."/>
            <person name="Salamov A."/>
            <person name="Lipzen A."/>
            <person name="Mereny Z."/>
            <person name="Hegedus B."/>
            <person name="Baldrian P."/>
            <person name="Stursova M."/>
            <person name="Weitz H."/>
            <person name="Taylor A."/>
            <person name="Grigoriev I.V."/>
            <person name="Nagy L.G."/>
            <person name="Martin F."/>
            <person name="Kauserud H."/>
        </authorList>
    </citation>
    <scope>NUCLEOTIDE SEQUENCE</scope>
    <source>
        <strain evidence="1">9144</strain>
    </source>
</reference>
<protein>
    <submittedName>
        <fullName evidence="1">Uncharacterized protein</fullName>
    </submittedName>
</protein>
<dbReference type="AlphaFoldDB" id="A0AAD6VSD2"/>
<evidence type="ECO:0000313" key="2">
    <source>
        <dbReference type="Proteomes" id="UP001219525"/>
    </source>
</evidence>
<dbReference type="EMBL" id="JARJCW010000008">
    <property type="protein sequence ID" value="KAJ7221345.1"/>
    <property type="molecule type" value="Genomic_DNA"/>
</dbReference>